<dbReference type="RefSeq" id="XP_018484680.1">
    <property type="nucleotide sequence ID" value="XM_018629178.2"/>
</dbReference>
<dbReference type="GeneID" id="108855370"/>
<dbReference type="NCBIfam" id="TIGR01572">
    <property type="entry name" value="A_thl_para_3677"/>
    <property type="match status" value="1"/>
</dbReference>
<dbReference type="Proteomes" id="UP000504610">
    <property type="component" value="Chromosome 4"/>
</dbReference>
<name>A0A6J0NJE0_RAPSA</name>
<dbReference type="OrthoDB" id="1071488at2759"/>
<evidence type="ECO:0000313" key="2">
    <source>
        <dbReference type="Proteomes" id="UP000504610"/>
    </source>
</evidence>
<organism evidence="2 3">
    <name type="scientific">Raphanus sativus</name>
    <name type="common">Radish</name>
    <name type="synonym">Raphanus raphanistrum var. sativus</name>
    <dbReference type="NCBI Taxonomy" id="3726"/>
    <lineage>
        <taxon>Eukaryota</taxon>
        <taxon>Viridiplantae</taxon>
        <taxon>Streptophyta</taxon>
        <taxon>Embryophyta</taxon>
        <taxon>Tracheophyta</taxon>
        <taxon>Spermatophyta</taxon>
        <taxon>Magnoliopsida</taxon>
        <taxon>eudicotyledons</taxon>
        <taxon>Gunneridae</taxon>
        <taxon>Pentapetalae</taxon>
        <taxon>rosids</taxon>
        <taxon>malvids</taxon>
        <taxon>Brassicales</taxon>
        <taxon>Brassicaceae</taxon>
        <taxon>Brassiceae</taxon>
        <taxon>Raphanus</taxon>
    </lineage>
</organism>
<dbReference type="InterPro" id="IPR006462">
    <property type="entry name" value="MS5"/>
</dbReference>
<proteinExistence type="predicted"/>
<dbReference type="AlphaFoldDB" id="A0A6J0NJE0"/>
<keyword evidence="2" id="KW-1185">Reference proteome</keyword>
<evidence type="ECO:0000313" key="3">
    <source>
        <dbReference type="RefSeq" id="XP_018484680.1"/>
    </source>
</evidence>
<dbReference type="PANTHER" id="PTHR31260:SF41">
    <property type="entry name" value="CYSTATIN DOMAIN-CONTAINING PROTEIN"/>
    <property type="match status" value="1"/>
</dbReference>
<accession>A0A6J0NJE0</accession>
<reference evidence="2" key="1">
    <citation type="journal article" date="2019" name="Database">
        <title>The radish genome database (RadishGD): an integrated information resource for radish genomics.</title>
        <authorList>
            <person name="Yu H.J."/>
            <person name="Baek S."/>
            <person name="Lee Y.J."/>
            <person name="Cho A."/>
            <person name="Mun J.H."/>
        </authorList>
    </citation>
    <scope>NUCLEOTIDE SEQUENCE [LARGE SCALE GENOMIC DNA]</scope>
    <source>
        <strain evidence="2">cv. WK10039</strain>
    </source>
</reference>
<dbReference type="PANTHER" id="PTHR31260">
    <property type="entry name" value="CYSTATIN/MONELLIN SUPERFAMILY PROTEIN"/>
    <property type="match status" value="1"/>
</dbReference>
<sequence>MFDVMLDEANLWYQEPPPLPKRKLEPPVYSPPPSPVKEEEAYSSEEDMDPVEREKYRLQTVESCGFDVDFYNHIFNGIVPSGCTHYDTLFAKAGLHCHNLEKGKKYQLKRVVKVNAEIASLYNSYSTSEVIDPVDNSLHTFQTMVTDAGKAKKASLILLTKICRIKPQVPGLGDATVFWDFNAIDDFYKTDMPDWPFNDGLDNPHLVEVKESELLDNEWICLYAEAALFSEWRSEMSDYTPFEMKRVMVQTKEDDVESSVKLKSSNAIFYMIFKVRGGGPLCRGIVRKTSDGRTGHLRLEARCWIDDMSN</sequence>
<reference evidence="3" key="2">
    <citation type="submission" date="2025-08" db="UniProtKB">
        <authorList>
            <consortium name="RefSeq"/>
        </authorList>
    </citation>
    <scope>IDENTIFICATION</scope>
    <source>
        <tissue evidence="3">Leaf</tissue>
    </source>
</reference>
<feature type="region of interest" description="Disordered" evidence="1">
    <location>
        <begin position="14"/>
        <end position="50"/>
    </location>
</feature>
<gene>
    <name evidence="3" type="primary">LOC108855370</name>
</gene>
<dbReference type="KEGG" id="rsz:108855370"/>
<evidence type="ECO:0000256" key="1">
    <source>
        <dbReference type="SAM" id="MobiDB-lite"/>
    </source>
</evidence>
<dbReference type="Pfam" id="PF04776">
    <property type="entry name" value="protein_MS5"/>
    <property type="match status" value="1"/>
</dbReference>
<protein>
    <submittedName>
        <fullName evidence="3">UPF0725 protein At4g29550</fullName>
    </submittedName>
</protein>